<dbReference type="AlphaFoldDB" id="A0A7K1FRM3"/>
<evidence type="ECO:0008006" key="4">
    <source>
        <dbReference type="Google" id="ProtNLM"/>
    </source>
</evidence>
<organism evidence="2 3">
    <name type="scientific">Nakamurella alba</name>
    <dbReference type="NCBI Taxonomy" id="2665158"/>
    <lineage>
        <taxon>Bacteria</taxon>
        <taxon>Bacillati</taxon>
        <taxon>Actinomycetota</taxon>
        <taxon>Actinomycetes</taxon>
        <taxon>Nakamurellales</taxon>
        <taxon>Nakamurellaceae</taxon>
        <taxon>Nakamurella</taxon>
    </lineage>
</organism>
<accession>A0A7K1FRM3</accession>
<dbReference type="EMBL" id="WLYK01000011">
    <property type="protein sequence ID" value="MTD16797.1"/>
    <property type="molecule type" value="Genomic_DNA"/>
</dbReference>
<evidence type="ECO:0000313" key="3">
    <source>
        <dbReference type="Proteomes" id="UP000460221"/>
    </source>
</evidence>
<feature type="region of interest" description="Disordered" evidence="1">
    <location>
        <begin position="1"/>
        <end position="49"/>
    </location>
</feature>
<gene>
    <name evidence="2" type="ORF">GIS00_22960</name>
</gene>
<evidence type="ECO:0000256" key="1">
    <source>
        <dbReference type="SAM" id="MobiDB-lite"/>
    </source>
</evidence>
<keyword evidence="3" id="KW-1185">Reference proteome</keyword>
<proteinExistence type="predicted"/>
<comment type="caution">
    <text evidence="2">The sequence shown here is derived from an EMBL/GenBank/DDBJ whole genome shotgun (WGS) entry which is preliminary data.</text>
</comment>
<dbReference type="Proteomes" id="UP000460221">
    <property type="component" value="Unassembled WGS sequence"/>
</dbReference>
<dbReference type="RefSeq" id="WP_154770767.1">
    <property type="nucleotide sequence ID" value="NZ_WLYK01000011.1"/>
</dbReference>
<name>A0A7K1FRM3_9ACTN</name>
<protein>
    <recommendedName>
        <fullName evidence="4">Carboxypeptidase regulatory-like domain-containing protein</fullName>
    </recommendedName>
</protein>
<sequence length="203" mass="21527">MTEKNPPRNDVANAAGPELAEHAPQDTNDDLMNDLSTDENGHGPDPMDQYDLDLLSDIVGIYDALDPMPEMLPDVVLFALGATDLDGEMARLVESESGLVGTRGAAQVEHARRVTFSSEHLTVMVAVEPQPGDTVRLDGWAAPGGSLKVELRSGASTFTTDCDESGRFVFESVPPGPAQIVLHPAPGCDAAIRMPVVTPAIQL</sequence>
<reference evidence="2 3" key="1">
    <citation type="submission" date="2019-11" db="EMBL/GenBank/DDBJ databases">
        <authorList>
            <person name="Jiang L.-Q."/>
        </authorList>
    </citation>
    <scope>NUCLEOTIDE SEQUENCE [LARGE SCALE GENOMIC DNA]</scope>
    <source>
        <strain evidence="2 3">YIM 132087</strain>
    </source>
</reference>
<evidence type="ECO:0000313" key="2">
    <source>
        <dbReference type="EMBL" id="MTD16797.1"/>
    </source>
</evidence>